<dbReference type="PRINTS" id="PR01988">
    <property type="entry name" value="EXPORTERBACE"/>
</dbReference>
<dbReference type="GO" id="GO:0005315">
    <property type="term" value="F:phosphate transmembrane transporter activity"/>
    <property type="evidence" value="ECO:0007669"/>
    <property type="project" value="InterPro"/>
</dbReference>
<dbReference type="PANTHER" id="PTHR11101:SF80">
    <property type="entry name" value="PHOSPHATE TRANSPORTER"/>
    <property type="match status" value="1"/>
</dbReference>
<name>A0A832UZH2_9ARCH</name>
<comment type="similarity">
    <text evidence="3">Belongs to the inorganic phosphate transporter (PiT) (TC 2.A.20) family.</text>
</comment>
<feature type="transmembrane region" description="Helical" evidence="9">
    <location>
        <begin position="241"/>
        <end position="261"/>
    </location>
</feature>
<keyword evidence="8 9" id="KW-0472">Membrane</keyword>
<feature type="transmembrane region" description="Helical" evidence="9">
    <location>
        <begin position="124"/>
        <end position="146"/>
    </location>
</feature>
<feature type="transmembrane region" description="Helical" evidence="9">
    <location>
        <begin position="6"/>
        <end position="27"/>
    </location>
</feature>
<evidence type="ECO:0000256" key="7">
    <source>
        <dbReference type="ARBA" id="ARBA00022989"/>
    </source>
</evidence>
<accession>A0A832UZH2</accession>
<feature type="transmembrane region" description="Helical" evidence="9">
    <location>
        <begin position="99"/>
        <end position="118"/>
    </location>
</feature>
<keyword evidence="4" id="KW-0813">Transport</keyword>
<organism evidence="10 11">
    <name type="scientific">Candidatus Undinarchaeum marinum</name>
    <dbReference type="NCBI Taxonomy" id="2756141"/>
    <lineage>
        <taxon>Archaea</taxon>
        <taxon>Candidatus Undinarchaeota</taxon>
        <taxon>Candidatus Undinarchaeia</taxon>
        <taxon>Candidatus Undinarchaeales</taxon>
        <taxon>Candidatus Undinarchaeaceae</taxon>
        <taxon>Candidatus Undinarchaeum</taxon>
    </lineage>
</organism>
<evidence type="ECO:0000256" key="3">
    <source>
        <dbReference type="ARBA" id="ARBA00009916"/>
    </source>
</evidence>
<comment type="function">
    <text evidence="1">Potential transporter for phosphate.</text>
</comment>
<keyword evidence="6 9" id="KW-0812">Transmembrane</keyword>
<dbReference type="EMBL" id="DVAD01000011">
    <property type="protein sequence ID" value="HIJ99547.1"/>
    <property type="molecule type" value="Genomic_DNA"/>
</dbReference>
<evidence type="ECO:0000313" key="11">
    <source>
        <dbReference type="Proteomes" id="UP000604391"/>
    </source>
</evidence>
<feature type="transmembrane region" description="Helical" evidence="9">
    <location>
        <begin position="200"/>
        <end position="220"/>
    </location>
</feature>
<dbReference type="PANTHER" id="PTHR11101">
    <property type="entry name" value="PHOSPHATE TRANSPORTER"/>
    <property type="match status" value="1"/>
</dbReference>
<sequence>MELLAIIFALYLAWSVGVHTMGAMLGISIGSGIMRLREAVIISGLSVIVGAFFLSGRIIDTVGNELVSFGATGMTVVLVITAILLTVTAKKGLPIFTTYIVLGAAAGYAYTAGIAFNYGLFRNILIALFVSPLAGFAGGYLLYNIIKKTSLSKRKSIREREKFERKFAIPGIIALILMSLSIGGNSIGVVVGMLRGAMEVGPLSALGAIGVIIGLTTWSYKIAKTVGINITDLSPIRSFSAQISAGVVALTFIYLSIPISITQTLISATMGVGIARGRVGGEVSRNILFSWFVGLPLAILLAAGVGLIV</sequence>
<keyword evidence="11" id="KW-1185">Reference proteome</keyword>
<comment type="caution">
    <text evidence="10">The sequence shown here is derived from an EMBL/GenBank/DDBJ whole genome shotgun (WGS) entry which is preliminary data.</text>
</comment>
<proteinExistence type="inferred from homology"/>
<evidence type="ECO:0000256" key="6">
    <source>
        <dbReference type="ARBA" id="ARBA00022692"/>
    </source>
</evidence>
<feature type="transmembrane region" description="Helical" evidence="9">
    <location>
        <begin position="288"/>
        <end position="308"/>
    </location>
</feature>
<dbReference type="InterPro" id="IPR001204">
    <property type="entry name" value="Phos_transporter"/>
</dbReference>
<keyword evidence="5" id="KW-0592">Phosphate transport</keyword>
<dbReference type="Proteomes" id="UP000604391">
    <property type="component" value="Unassembled WGS sequence"/>
</dbReference>
<reference evidence="10 11" key="1">
    <citation type="journal article" name="Nat. Commun.">
        <title>Undinarchaeota illuminate DPANN phylogeny and the impact of gene transfer on archaeal evolution.</title>
        <authorList>
            <person name="Dombrowski N."/>
            <person name="Williams T.A."/>
            <person name="Sun J."/>
            <person name="Woodcroft B.J."/>
            <person name="Lee J.H."/>
            <person name="Minh B.Q."/>
            <person name="Rinke C."/>
            <person name="Spang A."/>
        </authorList>
    </citation>
    <scope>NUCLEOTIDE SEQUENCE [LARGE SCALE GENOMIC DNA]</scope>
    <source>
        <strain evidence="10">MAG_bin17</strain>
    </source>
</reference>
<evidence type="ECO:0000313" key="10">
    <source>
        <dbReference type="EMBL" id="HIJ99547.1"/>
    </source>
</evidence>
<gene>
    <name evidence="10" type="ORF">H1011_01830</name>
</gene>
<evidence type="ECO:0000256" key="8">
    <source>
        <dbReference type="ARBA" id="ARBA00023136"/>
    </source>
</evidence>
<dbReference type="Pfam" id="PF01384">
    <property type="entry name" value="PHO4"/>
    <property type="match status" value="1"/>
</dbReference>
<dbReference type="GO" id="GO:0035435">
    <property type="term" value="P:phosphate ion transmembrane transport"/>
    <property type="evidence" value="ECO:0007669"/>
    <property type="project" value="TreeGrafter"/>
</dbReference>
<evidence type="ECO:0000256" key="9">
    <source>
        <dbReference type="SAM" id="Phobius"/>
    </source>
</evidence>
<comment type="subcellular location">
    <subcellularLocation>
        <location evidence="2">Membrane</location>
        <topology evidence="2">Multi-pass membrane protein</topology>
    </subcellularLocation>
</comment>
<feature type="transmembrane region" description="Helical" evidence="9">
    <location>
        <begin position="167"/>
        <end position="194"/>
    </location>
</feature>
<protein>
    <submittedName>
        <fullName evidence="10">Inorganic phosphate transporter</fullName>
    </submittedName>
</protein>
<dbReference type="AlphaFoldDB" id="A0A832UZH2"/>
<feature type="transmembrane region" description="Helical" evidence="9">
    <location>
        <begin position="66"/>
        <end position="87"/>
    </location>
</feature>
<evidence type="ECO:0000256" key="2">
    <source>
        <dbReference type="ARBA" id="ARBA00004141"/>
    </source>
</evidence>
<evidence type="ECO:0000256" key="5">
    <source>
        <dbReference type="ARBA" id="ARBA00022592"/>
    </source>
</evidence>
<evidence type="ECO:0000256" key="1">
    <source>
        <dbReference type="ARBA" id="ARBA00001981"/>
    </source>
</evidence>
<dbReference type="GO" id="GO:0016020">
    <property type="term" value="C:membrane"/>
    <property type="evidence" value="ECO:0007669"/>
    <property type="project" value="UniProtKB-SubCell"/>
</dbReference>
<dbReference type="InterPro" id="IPR022324">
    <property type="entry name" value="Bacilysin_exporter_BacE_put"/>
</dbReference>
<feature type="transmembrane region" description="Helical" evidence="9">
    <location>
        <begin position="39"/>
        <end position="60"/>
    </location>
</feature>
<evidence type="ECO:0000256" key="4">
    <source>
        <dbReference type="ARBA" id="ARBA00022448"/>
    </source>
</evidence>
<keyword evidence="7 9" id="KW-1133">Transmembrane helix</keyword>